<protein>
    <submittedName>
        <fullName evidence="1">Uncharacterized protein</fullName>
    </submittedName>
</protein>
<reference evidence="1" key="1">
    <citation type="journal article" date="2021" name="PeerJ">
        <title>Extensive microbial diversity within the chicken gut microbiome revealed by metagenomics and culture.</title>
        <authorList>
            <person name="Gilroy R."/>
            <person name="Ravi A."/>
            <person name="Getino M."/>
            <person name="Pursley I."/>
            <person name="Horton D.L."/>
            <person name="Alikhan N.F."/>
            <person name="Baker D."/>
            <person name="Gharbi K."/>
            <person name="Hall N."/>
            <person name="Watson M."/>
            <person name="Adriaenssens E.M."/>
            <person name="Foster-Nyarko E."/>
            <person name="Jarju S."/>
            <person name="Secka A."/>
            <person name="Antonio M."/>
            <person name="Oren A."/>
            <person name="Chaudhuri R.R."/>
            <person name="La Ragione R."/>
            <person name="Hildebrand F."/>
            <person name="Pallen M.J."/>
        </authorList>
    </citation>
    <scope>NUCLEOTIDE SEQUENCE</scope>
    <source>
        <strain evidence="1">3436</strain>
    </source>
</reference>
<sequence>MKFLETIRLTAYEVEYIDQRQAKPRTIRRETVVLDGDRLAALERLGMRPAGYLAQQFERSGYTVATIRRGETINAHVDLAELWDKTRKEIELQQVVAAAARLGGGSDAAE</sequence>
<evidence type="ECO:0000313" key="1">
    <source>
        <dbReference type="EMBL" id="HIZ48483.1"/>
    </source>
</evidence>
<name>A0A9D2F347_9FIRM</name>
<comment type="caution">
    <text evidence="1">The sequence shown here is derived from an EMBL/GenBank/DDBJ whole genome shotgun (WGS) entry which is preliminary data.</text>
</comment>
<dbReference type="EMBL" id="DXBO01000109">
    <property type="protein sequence ID" value="HIZ48483.1"/>
    <property type="molecule type" value="Genomic_DNA"/>
</dbReference>
<gene>
    <name evidence="1" type="ORF">H9810_07195</name>
</gene>
<accession>A0A9D2F347</accession>
<evidence type="ECO:0000313" key="2">
    <source>
        <dbReference type="Proteomes" id="UP000824031"/>
    </source>
</evidence>
<dbReference type="AlphaFoldDB" id="A0A9D2F347"/>
<proteinExistence type="predicted"/>
<reference evidence="1" key="2">
    <citation type="submission" date="2021-04" db="EMBL/GenBank/DDBJ databases">
        <authorList>
            <person name="Gilroy R."/>
        </authorList>
    </citation>
    <scope>NUCLEOTIDE SEQUENCE</scope>
    <source>
        <strain evidence="1">3436</strain>
    </source>
</reference>
<organism evidence="1 2">
    <name type="scientific">Candidatus Gemmiger excrementavium</name>
    <dbReference type="NCBI Taxonomy" id="2838608"/>
    <lineage>
        <taxon>Bacteria</taxon>
        <taxon>Bacillati</taxon>
        <taxon>Bacillota</taxon>
        <taxon>Clostridia</taxon>
        <taxon>Eubacteriales</taxon>
        <taxon>Gemmiger</taxon>
    </lineage>
</organism>
<dbReference type="Proteomes" id="UP000824031">
    <property type="component" value="Unassembled WGS sequence"/>
</dbReference>